<evidence type="ECO:0000259" key="2">
    <source>
        <dbReference type="SMART" id="SM00852"/>
    </source>
</evidence>
<evidence type="ECO:0000256" key="1">
    <source>
        <dbReference type="ARBA" id="ARBA00007589"/>
    </source>
</evidence>
<keyword evidence="3" id="KW-1185">Reference proteome</keyword>
<dbReference type="PANTHER" id="PTHR13939">
    <property type="entry name" value="NICOTINAMIDE-NUCLEOTIDE AMIDOHYDROLASE PNCC"/>
    <property type="match status" value="1"/>
</dbReference>
<dbReference type="Gene3D" id="3.40.980.10">
    <property type="entry name" value="MoaB/Mog-like domain"/>
    <property type="match status" value="1"/>
</dbReference>
<comment type="similarity">
    <text evidence="1">In the N-terminal section; belongs to the MoaB/Mog family.</text>
</comment>
<dbReference type="RefSeq" id="XP_017879987.1">
    <property type="nucleotide sequence ID" value="XM_018024498.2"/>
</dbReference>
<dbReference type="InterPro" id="IPR050101">
    <property type="entry name" value="CinA"/>
</dbReference>
<reference evidence="4" key="1">
    <citation type="submission" date="2025-08" db="UniProtKB">
        <authorList>
            <consortium name="RefSeq"/>
        </authorList>
    </citation>
    <scope>IDENTIFICATION</scope>
    <source>
        <tissue evidence="4">Whole body</tissue>
    </source>
</reference>
<sequence length="460" mass="52775">MINLHRHVVKTLSKRCWAIRQRSDSSGVYPTAGIIVIGDEILKAQVKDNNCFYACKLLWNNGVKVQKVSIVRDNLMDISREVQKFTRKYNYVFTSGGIGPTHDDVTYEAIALAFSDKLHYHPTLMDIIKNYFDVKTPNSPAFKMAYIPSKSVLKFGINQDTGQTLPYPCVAMQNVHIFPGSPTFFELSFRALCKELFADNKSFAATEIYVNAREEAFADILSYVARECPNVSLGSYPERHRYYKARVTIESENEKNIELAKKLFCDRIPSNTIVPYDRTPHVACIAKYESFIENSERRSVYEGCFKKFVDYYQKPEQVCIYLDGSQESVALVHLARVVDDKLRLNSRSKLHAVCLDVLTLGLNHFLRELCQRYNVELSVVEDHGDVGLTIKNFVATRPECRVLLLGKRSDGNEREVYNNFSRLNDANLPLQVYFPLADWTNEDFSHFCQSLCIPYHTIKP</sequence>
<accession>A0AAJ7IXZ6</accession>
<evidence type="ECO:0000313" key="4">
    <source>
        <dbReference type="RefSeq" id="XP_017879987.1"/>
    </source>
</evidence>
<proteinExistence type="inferred from homology"/>
<dbReference type="PANTHER" id="PTHR13939:SF0">
    <property type="entry name" value="NMN AMIDOHYDROLASE-LIKE PROTEIN YFAY"/>
    <property type="match status" value="1"/>
</dbReference>
<evidence type="ECO:0000313" key="3">
    <source>
        <dbReference type="Proteomes" id="UP000694925"/>
    </source>
</evidence>
<protein>
    <submittedName>
        <fullName evidence="4">FAD synthase-like</fullName>
    </submittedName>
</protein>
<dbReference type="SMART" id="SM00852">
    <property type="entry name" value="MoCF_biosynth"/>
    <property type="match status" value="1"/>
</dbReference>
<dbReference type="SUPFAM" id="SSF52402">
    <property type="entry name" value="Adenine nucleotide alpha hydrolases-like"/>
    <property type="match status" value="1"/>
</dbReference>
<dbReference type="InterPro" id="IPR001453">
    <property type="entry name" value="MoaB/Mog_dom"/>
</dbReference>
<dbReference type="InterPro" id="IPR056596">
    <property type="entry name" value="FLAD1_M"/>
</dbReference>
<gene>
    <name evidence="4" type="primary">LOC108624896</name>
</gene>
<dbReference type="InterPro" id="IPR036425">
    <property type="entry name" value="MoaB/Mog-like_dom_sf"/>
</dbReference>
<dbReference type="Proteomes" id="UP000694925">
    <property type="component" value="Unplaced"/>
</dbReference>
<dbReference type="InterPro" id="IPR014729">
    <property type="entry name" value="Rossmann-like_a/b/a_fold"/>
</dbReference>
<dbReference type="Gene3D" id="3.40.50.620">
    <property type="entry name" value="HUPs"/>
    <property type="match status" value="1"/>
</dbReference>
<organism evidence="3 4">
    <name type="scientific">Ceratina calcarata</name>
    <dbReference type="NCBI Taxonomy" id="156304"/>
    <lineage>
        <taxon>Eukaryota</taxon>
        <taxon>Metazoa</taxon>
        <taxon>Ecdysozoa</taxon>
        <taxon>Arthropoda</taxon>
        <taxon>Hexapoda</taxon>
        <taxon>Insecta</taxon>
        <taxon>Pterygota</taxon>
        <taxon>Neoptera</taxon>
        <taxon>Endopterygota</taxon>
        <taxon>Hymenoptera</taxon>
        <taxon>Apocrita</taxon>
        <taxon>Aculeata</taxon>
        <taxon>Apoidea</taxon>
        <taxon>Anthophila</taxon>
        <taxon>Apidae</taxon>
        <taxon>Ceratina</taxon>
        <taxon>Zadontomerus</taxon>
    </lineage>
</organism>
<name>A0AAJ7IXZ6_9HYME</name>
<feature type="domain" description="MoaB/Mog" evidence="2">
    <location>
        <begin position="33"/>
        <end position="199"/>
    </location>
</feature>
<dbReference type="SUPFAM" id="SSF53218">
    <property type="entry name" value="Molybdenum cofactor biosynthesis proteins"/>
    <property type="match status" value="1"/>
</dbReference>
<dbReference type="Pfam" id="PF24102">
    <property type="entry name" value="FLAD1_M"/>
    <property type="match status" value="1"/>
</dbReference>
<dbReference type="GeneID" id="108624896"/>
<dbReference type="Pfam" id="PF00994">
    <property type="entry name" value="MoCF_biosynth"/>
    <property type="match status" value="1"/>
</dbReference>
<dbReference type="KEGG" id="ccal:108624896"/>
<dbReference type="AlphaFoldDB" id="A0AAJ7IXZ6"/>